<dbReference type="AlphaFoldDB" id="A0A8C9PJZ0"/>
<dbReference type="PANTHER" id="PTHR14768">
    <property type="entry name" value="UPF0338 PROTEIN"/>
    <property type="match status" value="1"/>
</dbReference>
<evidence type="ECO:0000256" key="6">
    <source>
        <dbReference type="SAM" id="Phobius"/>
    </source>
</evidence>
<dbReference type="GO" id="GO:0016020">
    <property type="term" value="C:membrane"/>
    <property type="evidence" value="ECO:0007669"/>
    <property type="project" value="UniProtKB-SubCell"/>
</dbReference>
<evidence type="ECO:0000256" key="1">
    <source>
        <dbReference type="ARBA" id="ARBA00004370"/>
    </source>
</evidence>
<evidence type="ECO:0000256" key="4">
    <source>
        <dbReference type="ARBA" id="ARBA00022989"/>
    </source>
</evidence>
<evidence type="ECO:0000313" key="7">
    <source>
        <dbReference type="Ensembl" id="ENSSDAP00000009461.1"/>
    </source>
</evidence>
<comment type="similarity">
    <text evidence="2">Belongs to the CD225/Dispanin family.</text>
</comment>
<keyword evidence="5 6" id="KW-0472">Membrane</keyword>
<accession>A0A8C9PJZ0</accession>
<organism evidence="7 8">
    <name type="scientific">Spermophilus dauricus</name>
    <name type="common">Daurian ground squirrel</name>
    <dbReference type="NCBI Taxonomy" id="99837"/>
    <lineage>
        <taxon>Eukaryota</taxon>
        <taxon>Metazoa</taxon>
        <taxon>Chordata</taxon>
        <taxon>Craniata</taxon>
        <taxon>Vertebrata</taxon>
        <taxon>Euteleostomi</taxon>
        <taxon>Mammalia</taxon>
        <taxon>Eutheria</taxon>
        <taxon>Euarchontoglires</taxon>
        <taxon>Glires</taxon>
        <taxon>Rodentia</taxon>
        <taxon>Sciuromorpha</taxon>
        <taxon>Sciuridae</taxon>
        <taxon>Xerinae</taxon>
        <taxon>Marmotini</taxon>
        <taxon>Spermophilus</taxon>
    </lineage>
</organism>
<dbReference type="InterPro" id="IPR007593">
    <property type="entry name" value="CD225/Dispanin_fam"/>
</dbReference>
<keyword evidence="4 6" id="KW-1133">Transmembrane helix</keyword>
<keyword evidence="3 6" id="KW-0812">Transmembrane</keyword>
<dbReference type="Pfam" id="PF04505">
    <property type="entry name" value="CD225"/>
    <property type="match status" value="1"/>
</dbReference>
<evidence type="ECO:0000256" key="5">
    <source>
        <dbReference type="ARBA" id="ARBA00023136"/>
    </source>
</evidence>
<proteinExistence type="inferred from homology"/>
<keyword evidence="8" id="KW-1185">Reference proteome</keyword>
<dbReference type="Ensembl" id="ENSSDAT00000010741.1">
    <property type="protein sequence ID" value="ENSSDAP00000009461.1"/>
    <property type="gene ID" value="ENSSDAG00000008610.1"/>
</dbReference>
<dbReference type="PANTHER" id="PTHR14768:SF5">
    <property type="entry name" value="TRANSMEMBRANE PROTEIN PMIS2"/>
    <property type="match status" value="1"/>
</dbReference>
<protein>
    <submittedName>
        <fullName evidence="7">Uncharacterized protein</fullName>
    </submittedName>
</protein>
<reference evidence="7" key="1">
    <citation type="submission" date="2025-08" db="UniProtKB">
        <authorList>
            <consortium name="Ensembl"/>
        </authorList>
    </citation>
    <scope>IDENTIFICATION</scope>
</reference>
<feature type="transmembrane region" description="Helical" evidence="6">
    <location>
        <begin position="72"/>
        <end position="91"/>
    </location>
</feature>
<feature type="transmembrane region" description="Helical" evidence="6">
    <location>
        <begin position="20"/>
        <end position="45"/>
    </location>
</feature>
<evidence type="ECO:0000256" key="2">
    <source>
        <dbReference type="ARBA" id="ARBA00006843"/>
    </source>
</evidence>
<evidence type="ECO:0000256" key="3">
    <source>
        <dbReference type="ARBA" id="ARBA00022692"/>
    </source>
</evidence>
<sequence length="92" mass="10431">KLHAQQKHPGRKGRSPEELAFYAPNHLCLVVLSILLCLPLGILAFKERKKIVLANRNSEWEQAYKSSRKTGWLSVFSILGGLAIIYLIVLYI</sequence>
<dbReference type="Proteomes" id="UP000694422">
    <property type="component" value="Unplaced"/>
</dbReference>
<reference evidence="7" key="2">
    <citation type="submission" date="2025-09" db="UniProtKB">
        <authorList>
            <consortium name="Ensembl"/>
        </authorList>
    </citation>
    <scope>IDENTIFICATION</scope>
</reference>
<comment type="subcellular location">
    <subcellularLocation>
        <location evidence="1">Membrane</location>
    </subcellularLocation>
</comment>
<evidence type="ECO:0000313" key="8">
    <source>
        <dbReference type="Proteomes" id="UP000694422"/>
    </source>
</evidence>
<name>A0A8C9PJZ0_SPEDA</name>